<sequence>MVAIAIPRNLFSPPQKSMCSSQKRKYYNCHTFTPLEPRRLLPNKSFLPLRKLAYATNAWFPFTNVTISAAPPRLTALNSKWDLRENKGHVHRPSHRYISPSNHWPWIDLEEKDEQDDMPFYLEKGSGLYSFSGILIETSEVEFYSAMYLIAR</sequence>
<proteinExistence type="predicted"/>
<reference evidence="2" key="1">
    <citation type="submission" date="2014-04" db="EMBL/GenBank/DDBJ databases">
        <title>Evolutionary Origins and Diversification of the Mycorrhizal Mutualists.</title>
        <authorList>
            <consortium name="DOE Joint Genome Institute"/>
            <consortium name="Mycorrhizal Genomics Consortium"/>
            <person name="Kohler A."/>
            <person name="Kuo A."/>
            <person name="Nagy L.G."/>
            <person name="Floudas D."/>
            <person name="Copeland A."/>
            <person name="Barry K.W."/>
            <person name="Cichocki N."/>
            <person name="Veneault-Fourrey C."/>
            <person name="LaButti K."/>
            <person name="Lindquist E.A."/>
            <person name="Lipzen A."/>
            <person name="Lundell T."/>
            <person name="Morin E."/>
            <person name="Murat C."/>
            <person name="Riley R."/>
            <person name="Ohm R."/>
            <person name="Sun H."/>
            <person name="Tunlid A."/>
            <person name="Henrissat B."/>
            <person name="Grigoriev I.V."/>
            <person name="Hibbett D.S."/>
            <person name="Martin F."/>
        </authorList>
    </citation>
    <scope>NUCLEOTIDE SEQUENCE [LARGE SCALE GENOMIC DNA]</scope>
    <source>
        <strain evidence="2">FD-334 SS-4</strain>
    </source>
</reference>
<protein>
    <submittedName>
        <fullName evidence="1">Uncharacterized protein</fullName>
    </submittedName>
</protein>
<evidence type="ECO:0000313" key="2">
    <source>
        <dbReference type="Proteomes" id="UP000054270"/>
    </source>
</evidence>
<evidence type="ECO:0000313" key="1">
    <source>
        <dbReference type="EMBL" id="KJA16302.1"/>
    </source>
</evidence>
<accession>A0A0D2KNX2</accession>
<name>A0A0D2KNX2_HYPSF</name>
<dbReference type="AlphaFoldDB" id="A0A0D2KNX2"/>
<dbReference type="Proteomes" id="UP000054270">
    <property type="component" value="Unassembled WGS sequence"/>
</dbReference>
<keyword evidence="2" id="KW-1185">Reference proteome</keyword>
<organism evidence="1 2">
    <name type="scientific">Hypholoma sublateritium (strain FD-334 SS-4)</name>
    <dbReference type="NCBI Taxonomy" id="945553"/>
    <lineage>
        <taxon>Eukaryota</taxon>
        <taxon>Fungi</taxon>
        <taxon>Dikarya</taxon>
        <taxon>Basidiomycota</taxon>
        <taxon>Agaricomycotina</taxon>
        <taxon>Agaricomycetes</taxon>
        <taxon>Agaricomycetidae</taxon>
        <taxon>Agaricales</taxon>
        <taxon>Agaricineae</taxon>
        <taxon>Strophariaceae</taxon>
        <taxon>Hypholoma</taxon>
    </lineage>
</organism>
<gene>
    <name evidence="1" type="ORF">HYPSUDRAFT_71463</name>
</gene>
<dbReference type="EMBL" id="KN817624">
    <property type="protein sequence ID" value="KJA16302.1"/>
    <property type="molecule type" value="Genomic_DNA"/>
</dbReference>